<evidence type="ECO:0000313" key="2">
    <source>
        <dbReference type="EMBL" id="RRT62097.1"/>
    </source>
</evidence>
<protein>
    <submittedName>
        <fullName evidence="2">Uncharacterized protein</fullName>
    </submittedName>
</protein>
<feature type="compositionally biased region" description="Basic and acidic residues" evidence="1">
    <location>
        <begin position="25"/>
        <end position="36"/>
    </location>
</feature>
<reference evidence="2 3" key="1">
    <citation type="journal article" date="2014" name="Agronomy (Basel)">
        <title>A Draft Genome Sequence for Ensete ventricosum, the Drought-Tolerant Tree Against Hunger.</title>
        <authorList>
            <person name="Harrison J."/>
            <person name="Moore K.A."/>
            <person name="Paszkiewicz K."/>
            <person name="Jones T."/>
            <person name="Grant M."/>
            <person name="Ambacheew D."/>
            <person name="Muzemil S."/>
            <person name="Studholme D.J."/>
        </authorList>
    </citation>
    <scope>NUCLEOTIDE SEQUENCE [LARGE SCALE GENOMIC DNA]</scope>
</reference>
<dbReference type="EMBL" id="AMZH03007126">
    <property type="protein sequence ID" value="RRT62097.1"/>
    <property type="molecule type" value="Genomic_DNA"/>
</dbReference>
<dbReference type="AlphaFoldDB" id="A0A426ZDM6"/>
<dbReference type="Proteomes" id="UP000287651">
    <property type="component" value="Unassembled WGS sequence"/>
</dbReference>
<proteinExistence type="predicted"/>
<organism evidence="2 3">
    <name type="scientific">Ensete ventricosum</name>
    <name type="common">Abyssinian banana</name>
    <name type="synonym">Musa ensete</name>
    <dbReference type="NCBI Taxonomy" id="4639"/>
    <lineage>
        <taxon>Eukaryota</taxon>
        <taxon>Viridiplantae</taxon>
        <taxon>Streptophyta</taxon>
        <taxon>Embryophyta</taxon>
        <taxon>Tracheophyta</taxon>
        <taxon>Spermatophyta</taxon>
        <taxon>Magnoliopsida</taxon>
        <taxon>Liliopsida</taxon>
        <taxon>Zingiberales</taxon>
        <taxon>Musaceae</taxon>
        <taxon>Ensete</taxon>
    </lineage>
</organism>
<gene>
    <name evidence="2" type="ORF">B296_00038208</name>
</gene>
<feature type="compositionally biased region" description="Basic and acidic residues" evidence="1">
    <location>
        <begin position="51"/>
        <end position="65"/>
    </location>
</feature>
<sequence length="138" mass="15748">MVDFDRHQPVSGSISLRRKKKREKKRENLEIRHCSPDPDVSPTGFSVLPKENLRQSRGEENDTRRVGFLRRLQEEISSPRVGRRNEATSPTKSQPALVLEPQSSKEKRGKASAPRQLIPAAAFFLTFQQRKAPPQSFT</sequence>
<accession>A0A426ZDM6</accession>
<evidence type="ECO:0000256" key="1">
    <source>
        <dbReference type="SAM" id="MobiDB-lite"/>
    </source>
</evidence>
<evidence type="ECO:0000313" key="3">
    <source>
        <dbReference type="Proteomes" id="UP000287651"/>
    </source>
</evidence>
<comment type="caution">
    <text evidence="2">The sequence shown here is derived from an EMBL/GenBank/DDBJ whole genome shotgun (WGS) entry which is preliminary data.</text>
</comment>
<feature type="region of interest" description="Disordered" evidence="1">
    <location>
        <begin position="1"/>
        <end position="115"/>
    </location>
</feature>
<name>A0A426ZDM6_ENSVE</name>